<sequence>MSKKNIKVLVAAHKKYWMPSDEMYLPLHVGHAIAKQEIGFQGDDSGENISAKNANYCELTGIYWAWKNLDADYIGLVHYRRYISNKNSKLAAMLCQDKQRAILTSKKAQDVLEHADVIVPTRRNYYIETLYSHYEHTHDHRHLDITGEIIQLICPEYYETYKRMLQRKSGHMFNMFIMKKELYHAYCEWLFAILGQVEQKVDTSAMTPYEARFMGRISELLLDVWMEYNQVNYKELPCIQLGKENWPKKIKSFLAAKFKNQKYGQSF</sequence>
<dbReference type="AlphaFoldDB" id="A0A2V1JYL1"/>
<name>A0A2V1JYL1_EUBRA</name>
<dbReference type="Pfam" id="PF14393">
    <property type="entry name" value="DUF4422"/>
    <property type="match status" value="1"/>
</dbReference>
<accession>A0A2V1JYL1</accession>
<gene>
    <name evidence="2" type="ORF">LG34_02800</name>
</gene>
<feature type="domain" description="DUF4422" evidence="1">
    <location>
        <begin position="7"/>
        <end position="229"/>
    </location>
</feature>
<proteinExistence type="predicted"/>
<reference evidence="2 3" key="1">
    <citation type="submission" date="2014-09" db="EMBL/GenBank/DDBJ databases">
        <title>Butyrate-producing bacteria isolated from human gut.</title>
        <authorList>
            <person name="Zhang Q."/>
            <person name="Zhao L."/>
        </authorList>
    </citation>
    <scope>NUCLEOTIDE SEQUENCE [LARGE SCALE GENOMIC DNA]</scope>
    <source>
        <strain evidence="2 3">21</strain>
    </source>
</reference>
<dbReference type="OrthoDB" id="9798746at2"/>
<dbReference type="EMBL" id="JRFU01000027">
    <property type="protein sequence ID" value="PWE87638.1"/>
    <property type="molecule type" value="Genomic_DNA"/>
</dbReference>
<dbReference type="Proteomes" id="UP000245288">
    <property type="component" value="Unassembled WGS sequence"/>
</dbReference>
<evidence type="ECO:0000313" key="3">
    <source>
        <dbReference type="Proteomes" id="UP000245288"/>
    </source>
</evidence>
<dbReference type="RefSeq" id="WP_109214757.1">
    <property type="nucleotide sequence ID" value="NZ_CABMEW010000007.1"/>
</dbReference>
<dbReference type="InterPro" id="IPR025536">
    <property type="entry name" value="DUF4422"/>
</dbReference>
<protein>
    <submittedName>
        <fullName evidence="2">Exopolysaccharide biosynthesis protein</fullName>
    </submittedName>
</protein>
<comment type="caution">
    <text evidence="2">The sequence shown here is derived from an EMBL/GenBank/DDBJ whole genome shotgun (WGS) entry which is preliminary data.</text>
</comment>
<evidence type="ECO:0000259" key="1">
    <source>
        <dbReference type="Pfam" id="PF14393"/>
    </source>
</evidence>
<keyword evidence="3" id="KW-1185">Reference proteome</keyword>
<evidence type="ECO:0000313" key="2">
    <source>
        <dbReference type="EMBL" id="PWE87638.1"/>
    </source>
</evidence>
<organism evidence="2 3">
    <name type="scientific">Eubacterium ramulus</name>
    <dbReference type="NCBI Taxonomy" id="39490"/>
    <lineage>
        <taxon>Bacteria</taxon>
        <taxon>Bacillati</taxon>
        <taxon>Bacillota</taxon>
        <taxon>Clostridia</taxon>
        <taxon>Eubacteriales</taxon>
        <taxon>Eubacteriaceae</taxon>
        <taxon>Eubacterium</taxon>
    </lineage>
</organism>